<dbReference type="Pfam" id="PF00550">
    <property type="entry name" value="PP-binding"/>
    <property type="match status" value="1"/>
</dbReference>
<dbReference type="PANTHER" id="PTHR45527">
    <property type="entry name" value="NONRIBOSOMAL PEPTIDE SYNTHETASE"/>
    <property type="match status" value="1"/>
</dbReference>
<dbReference type="Gene3D" id="1.10.1200.10">
    <property type="entry name" value="ACP-like"/>
    <property type="match status" value="1"/>
</dbReference>
<dbReference type="PANTHER" id="PTHR45527:SF1">
    <property type="entry name" value="FATTY ACID SYNTHASE"/>
    <property type="match status" value="1"/>
</dbReference>
<dbReference type="SUPFAM" id="SSF47336">
    <property type="entry name" value="ACP-like"/>
    <property type="match status" value="1"/>
</dbReference>
<dbReference type="InterPro" id="IPR001242">
    <property type="entry name" value="Condensation_dom"/>
</dbReference>
<evidence type="ECO:0000313" key="4">
    <source>
        <dbReference type="Proteomes" id="UP001595767"/>
    </source>
</evidence>
<dbReference type="Pfam" id="PF00501">
    <property type="entry name" value="AMP-binding"/>
    <property type="match status" value="1"/>
</dbReference>
<dbReference type="SUPFAM" id="SSF56801">
    <property type="entry name" value="Acetyl-CoA synthetase-like"/>
    <property type="match status" value="1"/>
</dbReference>
<dbReference type="InterPro" id="IPR000873">
    <property type="entry name" value="AMP-dep_synth/lig_dom"/>
</dbReference>
<evidence type="ECO:0000256" key="1">
    <source>
        <dbReference type="ARBA" id="ARBA00001957"/>
    </source>
</evidence>
<keyword evidence="4" id="KW-1185">Reference proteome</keyword>
<dbReference type="Gene3D" id="3.40.50.12780">
    <property type="entry name" value="N-terminal domain of ligase-like"/>
    <property type="match status" value="1"/>
</dbReference>
<accession>A0ABV8L9B3</accession>
<dbReference type="Proteomes" id="UP001595767">
    <property type="component" value="Unassembled WGS sequence"/>
</dbReference>
<dbReference type="InterPro" id="IPR036736">
    <property type="entry name" value="ACP-like_sf"/>
</dbReference>
<proteinExistence type="predicted"/>
<sequence length="1038" mass="115041">MQRKLHTQQILFPNDPAFNVGFLLRIRGEIDVDRVRAAIDAVARQAEPLNEYFVVEDGEVHAVYDAAQQYRTPLTNRDGDAGEQLRAEVSDQLDTPIPMDRWPLFDAEIIRDDISVYIKIVASHMIADVHTFYNVIADLMLMYSVPDATIPGGTLFPELVDADTMRTTAAVEFFRSSLAGVETLSIPEWEADRTRDGALPGLHHTVDLGPQLSADIDGAVESLGVRKFSFFLAAHLLVLGCLSSTSTVTTGVPLSNRRRDKRMLKAYGYHVNTLPLVVNLDDFDTFESLCLHVEEQMGRFIEFEDFDLAGHSSEVFGSAEAGRSRPSSSFTFYRQRMSLSLPGYEIDPIHLERSKALCPFMANVEENDTGYTYYLQVGDTVARSRPEQVINTMLSFLASRPNARLREIPWVSGQALAQLETATGRRSAFELKFGSLAAQFEHQADRTPDAVAVSYEDSYYTYAELDQRAGRLARWIVENVDGEFVGVSMERSAELATVLLAILKAGKAYVPIDPAAPRQRVEHILASFEDMPVIASRGALPDLDGPERVDLRRMLQDTAALAPFTQTSAEVLHDRPAYVIFTSGSTGIPKGVTITHANVLRLFSAAREHMQFGAHDTWALFHSYAFDFAVWELFGALLHGGRVAIVPEWTRRSPADFARFLADEEVTVLNQTPTAFRQLTQAMTTEHAERFAVRLVVFGGEMLRFESLDRWFELYGDRAELINMYGITETTVHVTYHHITAADLAAKRASVIGKPLPDMGVVVVDSQLRPVPAGVTGEMLIYGAGVAAGYLGRPDLTAERFIRLPERDGVHYRSGDLARVDESGDLVYLGRMDQQVQLRGVRIELGEVEAALLAIDGIRECAVRVDDRSPEEPELVAFVVTAYPIADAQIRQALRTRLAAAVRPNRFVTLDALPLTVNGKIADAALPWPNRTGDAEVTEASAPTSPEIADTAAPQVVSALATVRAAWVTALGRDDFGDDDAFFDAGGTSTQLIRVLEELRRSCEQPERLEMVDMFEFTTPQQQSEHLERLQLRTLVAA</sequence>
<dbReference type="SUPFAM" id="SSF52777">
    <property type="entry name" value="CoA-dependent acyltransferases"/>
    <property type="match status" value="2"/>
</dbReference>
<organism evidence="3 4">
    <name type="scientific">Nocardia rhizosphaerae</name>
    <dbReference type="NCBI Taxonomy" id="1691571"/>
    <lineage>
        <taxon>Bacteria</taxon>
        <taxon>Bacillati</taxon>
        <taxon>Actinomycetota</taxon>
        <taxon>Actinomycetes</taxon>
        <taxon>Mycobacteriales</taxon>
        <taxon>Nocardiaceae</taxon>
        <taxon>Nocardia</taxon>
    </lineage>
</organism>
<dbReference type="RefSeq" id="WP_378552846.1">
    <property type="nucleotide sequence ID" value="NZ_JBHSBA010000014.1"/>
</dbReference>
<dbReference type="NCBIfam" id="TIGR01733">
    <property type="entry name" value="AA-adenyl-dom"/>
    <property type="match status" value="1"/>
</dbReference>
<gene>
    <name evidence="3" type="ORF">ACFOW8_21205</name>
</gene>
<dbReference type="Pfam" id="PF13193">
    <property type="entry name" value="AMP-binding_C"/>
    <property type="match status" value="1"/>
</dbReference>
<feature type="domain" description="Carrier" evidence="2">
    <location>
        <begin position="954"/>
        <end position="1031"/>
    </location>
</feature>
<evidence type="ECO:0000313" key="3">
    <source>
        <dbReference type="EMBL" id="MFC4127451.1"/>
    </source>
</evidence>
<dbReference type="InterPro" id="IPR045851">
    <property type="entry name" value="AMP-bd_C_sf"/>
</dbReference>
<dbReference type="InterPro" id="IPR009081">
    <property type="entry name" value="PP-bd_ACP"/>
</dbReference>
<dbReference type="Pfam" id="PF00668">
    <property type="entry name" value="Condensation"/>
    <property type="match status" value="1"/>
</dbReference>
<comment type="caution">
    <text evidence="3">The sequence shown here is derived from an EMBL/GenBank/DDBJ whole genome shotgun (WGS) entry which is preliminary data.</text>
</comment>
<dbReference type="InterPro" id="IPR025110">
    <property type="entry name" value="AMP-bd_C"/>
</dbReference>
<dbReference type="InterPro" id="IPR042099">
    <property type="entry name" value="ANL_N_sf"/>
</dbReference>
<comment type="cofactor">
    <cofactor evidence="1">
        <name>pantetheine 4'-phosphate</name>
        <dbReference type="ChEBI" id="CHEBI:47942"/>
    </cofactor>
</comment>
<dbReference type="InterPro" id="IPR010071">
    <property type="entry name" value="AA_adenyl_dom"/>
</dbReference>
<dbReference type="Gene3D" id="3.30.559.10">
    <property type="entry name" value="Chloramphenicol acetyltransferase-like domain"/>
    <property type="match status" value="1"/>
</dbReference>
<dbReference type="EMBL" id="JBHSBA010000014">
    <property type="protein sequence ID" value="MFC4127451.1"/>
    <property type="molecule type" value="Genomic_DNA"/>
</dbReference>
<dbReference type="CDD" id="cd17643">
    <property type="entry name" value="A_NRPS_Cytc1-like"/>
    <property type="match status" value="1"/>
</dbReference>
<dbReference type="InterPro" id="IPR023213">
    <property type="entry name" value="CAT-like_dom_sf"/>
</dbReference>
<name>A0ABV8L9B3_9NOCA</name>
<dbReference type="PROSITE" id="PS50075">
    <property type="entry name" value="CARRIER"/>
    <property type="match status" value="1"/>
</dbReference>
<reference evidence="4" key="1">
    <citation type="journal article" date="2019" name="Int. J. Syst. Evol. Microbiol.">
        <title>The Global Catalogue of Microorganisms (GCM) 10K type strain sequencing project: providing services to taxonomists for standard genome sequencing and annotation.</title>
        <authorList>
            <consortium name="The Broad Institute Genomics Platform"/>
            <consortium name="The Broad Institute Genome Sequencing Center for Infectious Disease"/>
            <person name="Wu L."/>
            <person name="Ma J."/>
        </authorList>
    </citation>
    <scope>NUCLEOTIDE SEQUENCE [LARGE SCALE GENOMIC DNA]</scope>
    <source>
        <strain evidence="4">CGMCC 4.7204</strain>
    </source>
</reference>
<dbReference type="PROSITE" id="PS00455">
    <property type="entry name" value="AMP_BINDING"/>
    <property type="match status" value="1"/>
</dbReference>
<dbReference type="Gene3D" id="3.30.300.30">
    <property type="match status" value="1"/>
</dbReference>
<protein>
    <submittedName>
        <fullName evidence="3">Amino acid adenylation domain-containing protein</fullName>
    </submittedName>
</protein>
<dbReference type="Gene3D" id="3.30.559.30">
    <property type="entry name" value="Nonribosomal peptide synthetase, condensation domain"/>
    <property type="match status" value="1"/>
</dbReference>
<dbReference type="InterPro" id="IPR020845">
    <property type="entry name" value="AMP-binding_CS"/>
</dbReference>
<evidence type="ECO:0000259" key="2">
    <source>
        <dbReference type="PROSITE" id="PS50075"/>
    </source>
</evidence>